<evidence type="ECO:0000313" key="2">
    <source>
        <dbReference type="Proteomes" id="UP000836387"/>
    </source>
</evidence>
<reference evidence="1" key="2">
    <citation type="submission" date="2021-10" db="EMBL/GenBank/DDBJ databases">
        <authorList>
            <person name="Piombo E."/>
        </authorList>
    </citation>
    <scope>NUCLEOTIDE SEQUENCE</scope>
</reference>
<dbReference type="Proteomes" id="UP000836387">
    <property type="component" value="Unassembled WGS sequence"/>
</dbReference>
<organism evidence="1 2">
    <name type="scientific">Clonostachys rosea f. rosea IK726</name>
    <dbReference type="NCBI Taxonomy" id="1349383"/>
    <lineage>
        <taxon>Eukaryota</taxon>
        <taxon>Fungi</taxon>
        <taxon>Dikarya</taxon>
        <taxon>Ascomycota</taxon>
        <taxon>Pezizomycotina</taxon>
        <taxon>Sordariomycetes</taxon>
        <taxon>Hypocreomycetidae</taxon>
        <taxon>Hypocreales</taxon>
        <taxon>Bionectriaceae</taxon>
        <taxon>Clonostachys</taxon>
    </lineage>
</organism>
<keyword evidence="2" id="KW-1185">Reference proteome</keyword>
<protein>
    <submittedName>
        <fullName evidence="1">Uncharacterized protein</fullName>
    </submittedName>
</protein>
<comment type="caution">
    <text evidence="1">The sequence shown here is derived from an EMBL/GenBank/DDBJ whole genome shotgun (WGS) entry which is preliminary data.</text>
</comment>
<sequence>MDKAPLTVDFHPIPTNLLPEPANCAHMCFRASRSALTFSPSPSKSPLGRGNGLLLPTVTR</sequence>
<accession>A0ACA9UD23</accession>
<proteinExistence type="predicted"/>
<gene>
    <name evidence="1" type="ORF">CRV2_00019236</name>
</gene>
<evidence type="ECO:0000313" key="1">
    <source>
        <dbReference type="EMBL" id="CAG9950967.1"/>
    </source>
</evidence>
<dbReference type="EMBL" id="CADEHS020000212">
    <property type="protein sequence ID" value="CAG9950967.1"/>
    <property type="molecule type" value="Genomic_DNA"/>
</dbReference>
<reference evidence="1" key="1">
    <citation type="submission" date="2020-04" db="EMBL/GenBank/DDBJ databases">
        <authorList>
            <person name="Broberg M."/>
        </authorList>
    </citation>
    <scope>NUCLEOTIDE SEQUENCE</scope>
</reference>
<name>A0ACA9UD23_BIOOC</name>